<sequence length="593" mass="62919">MLRSSHAFAPSVARRRLFSQASSVRPRHAAQTRSALLAASAAVAAGSVWYATRDVLHNDAAADAKDVAPKSGVVSGVSPADGSLSTLVWGSNKNRTLSPDAEATESIRTPAVADWLRDVALRDLSIHDRHAACIDANGDVYQWGEGFFGAAGSASTSGKPVLTLRAKNIARVQTTPDRVFCLSTSGHIYALSSRQADQQLAPGQPTPASTPWWGTGWLWGEEENVDFAQIAPSEKLGRGERFVSISAGRDHLLALTNNGRTFAHPINLKANDYGQLGLRRVDVPNLSAAAAAHARTQLELTPRSVADPYARSTPAVRRTPEASPATPAVDDSSIRFSDRLFELPALKGVQVGQIATGARTSFARTTQGRVLGWGANEFGQIGLGGNVTIEAITVPTEVVLWRSTPATMRTTCLDVSAGGDLTFFTVERSDGAARPFIDVLACGNGQFGGLGNAQYSNGQGTPVRTKNVSGLLEYSEDTHTMRAIHPHAVAVAPTGHVLLTLDTLREGGPGGAGRDLLVWGANQDFQLGNGKRGSLAAPWALHAPNGERVILGTRRADVKSLQGKLWRRGVLVEQCAVAGWGNSVVYWRISSVN</sequence>
<organism evidence="3 4">
    <name type="scientific">Phlebiopsis gigantea (strain 11061_1 CR5-6)</name>
    <name type="common">White-rot fungus</name>
    <name type="synonym">Peniophora gigantea</name>
    <dbReference type="NCBI Taxonomy" id="745531"/>
    <lineage>
        <taxon>Eukaryota</taxon>
        <taxon>Fungi</taxon>
        <taxon>Dikarya</taxon>
        <taxon>Basidiomycota</taxon>
        <taxon>Agaricomycotina</taxon>
        <taxon>Agaricomycetes</taxon>
        <taxon>Polyporales</taxon>
        <taxon>Phanerochaetaceae</taxon>
        <taxon>Phlebiopsis</taxon>
    </lineage>
</organism>
<dbReference type="InterPro" id="IPR000408">
    <property type="entry name" value="Reg_chr_condens"/>
</dbReference>
<dbReference type="STRING" id="745531.A0A0C3SAK3"/>
<dbReference type="AlphaFoldDB" id="A0A0C3SAK3"/>
<dbReference type="InterPro" id="IPR053245">
    <property type="entry name" value="MitoProcess-Associated"/>
</dbReference>
<dbReference type="GO" id="GO:0034551">
    <property type="term" value="P:mitochondrial respiratory chain complex III assembly"/>
    <property type="evidence" value="ECO:0007669"/>
    <property type="project" value="TreeGrafter"/>
</dbReference>
<dbReference type="PANTHER" id="PTHR47563">
    <property type="entry name" value="PROTEIN FMP25, MITOCHONDRIAL"/>
    <property type="match status" value="1"/>
</dbReference>
<keyword evidence="4" id="KW-1185">Reference proteome</keyword>
<protein>
    <submittedName>
        <fullName evidence="3">Uncharacterized protein</fullName>
    </submittedName>
</protein>
<dbReference type="InterPro" id="IPR009091">
    <property type="entry name" value="RCC1/BLIP-II"/>
</dbReference>
<evidence type="ECO:0000313" key="3">
    <source>
        <dbReference type="EMBL" id="KIP09277.1"/>
    </source>
</evidence>
<dbReference type="OrthoDB" id="10256179at2759"/>
<evidence type="ECO:0000256" key="1">
    <source>
        <dbReference type="PROSITE-ProRule" id="PRU00235"/>
    </source>
</evidence>
<proteinExistence type="predicted"/>
<dbReference type="Pfam" id="PF13540">
    <property type="entry name" value="RCC1_2"/>
    <property type="match status" value="1"/>
</dbReference>
<dbReference type="HOGENOM" id="CLU_021989_0_0_1"/>
<dbReference type="SUPFAM" id="SSF50985">
    <property type="entry name" value="RCC1/BLIP-II"/>
    <property type="match status" value="1"/>
</dbReference>
<evidence type="ECO:0000256" key="2">
    <source>
        <dbReference type="SAM" id="MobiDB-lite"/>
    </source>
</evidence>
<gene>
    <name evidence="3" type="ORF">PHLGIDRAFT_23026</name>
</gene>
<feature type="region of interest" description="Disordered" evidence="2">
    <location>
        <begin position="311"/>
        <end position="330"/>
    </location>
</feature>
<dbReference type="Gene3D" id="2.130.10.30">
    <property type="entry name" value="Regulator of chromosome condensation 1/beta-lactamase-inhibitor protein II"/>
    <property type="match status" value="1"/>
</dbReference>
<name>A0A0C3SAK3_PHLG1</name>
<reference evidence="3 4" key="1">
    <citation type="journal article" date="2014" name="PLoS Genet.">
        <title>Analysis of the Phlebiopsis gigantea genome, transcriptome and secretome provides insight into its pioneer colonization strategies of wood.</title>
        <authorList>
            <person name="Hori C."/>
            <person name="Ishida T."/>
            <person name="Igarashi K."/>
            <person name="Samejima M."/>
            <person name="Suzuki H."/>
            <person name="Master E."/>
            <person name="Ferreira P."/>
            <person name="Ruiz-Duenas F.J."/>
            <person name="Held B."/>
            <person name="Canessa P."/>
            <person name="Larrondo L.F."/>
            <person name="Schmoll M."/>
            <person name="Druzhinina I.S."/>
            <person name="Kubicek C.P."/>
            <person name="Gaskell J.A."/>
            <person name="Kersten P."/>
            <person name="St John F."/>
            <person name="Glasner J."/>
            <person name="Sabat G."/>
            <person name="Splinter BonDurant S."/>
            <person name="Syed K."/>
            <person name="Yadav J."/>
            <person name="Mgbeahuruike A.C."/>
            <person name="Kovalchuk A."/>
            <person name="Asiegbu F.O."/>
            <person name="Lackner G."/>
            <person name="Hoffmeister D."/>
            <person name="Rencoret J."/>
            <person name="Gutierrez A."/>
            <person name="Sun H."/>
            <person name="Lindquist E."/>
            <person name="Barry K."/>
            <person name="Riley R."/>
            <person name="Grigoriev I.V."/>
            <person name="Henrissat B."/>
            <person name="Kues U."/>
            <person name="Berka R.M."/>
            <person name="Martinez A.T."/>
            <person name="Covert S.F."/>
            <person name="Blanchette R.A."/>
            <person name="Cullen D."/>
        </authorList>
    </citation>
    <scope>NUCLEOTIDE SEQUENCE [LARGE SCALE GENOMIC DNA]</scope>
    <source>
        <strain evidence="3 4">11061_1 CR5-6</strain>
    </source>
</reference>
<feature type="repeat" description="RCC1" evidence="1">
    <location>
        <begin position="368"/>
        <end position="428"/>
    </location>
</feature>
<dbReference type="EMBL" id="KN840468">
    <property type="protein sequence ID" value="KIP09277.1"/>
    <property type="molecule type" value="Genomic_DNA"/>
</dbReference>
<dbReference type="PROSITE" id="PS50012">
    <property type="entry name" value="RCC1_3"/>
    <property type="match status" value="1"/>
</dbReference>
<dbReference type="GO" id="GO:0005743">
    <property type="term" value="C:mitochondrial inner membrane"/>
    <property type="evidence" value="ECO:0007669"/>
    <property type="project" value="TreeGrafter"/>
</dbReference>
<accession>A0A0C3SAK3</accession>
<dbReference type="PROSITE" id="PS00626">
    <property type="entry name" value="RCC1_2"/>
    <property type="match status" value="1"/>
</dbReference>
<dbReference type="Proteomes" id="UP000053257">
    <property type="component" value="Unassembled WGS sequence"/>
</dbReference>
<dbReference type="PANTHER" id="PTHR47563:SF1">
    <property type="entry name" value="PROTEIN FMP25, MITOCHONDRIAL"/>
    <property type="match status" value="1"/>
</dbReference>
<evidence type="ECO:0000313" key="4">
    <source>
        <dbReference type="Proteomes" id="UP000053257"/>
    </source>
</evidence>